<protein>
    <submittedName>
        <fullName evidence="2">Alpha/beta hydrolase</fullName>
    </submittedName>
</protein>
<dbReference type="SUPFAM" id="SSF53474">
    <property type="entry name" value="alpha/beta-Hydrolases"/>
    <property type="match status" value="1"/>
</dbReference>
<dbReference type="RefSeq" id="WP_257510675.1">
    <property type="nucleotide sequence ID" value="NZ_JANKHG010000005.1"/>
</dbReference>
<dbReference type="EMBL" id="JANKHG010000005">
    <property type="protein sequence ID" value="MCR2745421.1"/>
    <property type="molecule type" value="Genomic_DNA"/>
</dbReference>
<gene>
    <name evidence="2" type="ORF">NSP04_02020</name>
</gene>
<keyword evidence="2" id="KW-0378">Hydrolase</keyword>
<dbReference type="PANTHER" id="PTHR37946:SF1">
    <property type="entry name" value="SLL1969 PROTEIN"/>
    <property type="match status" value="1"/>
</dbReference>
<feature type="domain" description="GPI inositol-deacylase PGAP1-like alpha/beta" evidence="1">
    <location>
        <begin position="113"/>
        <end position="165"/>
    </location>
</feature>
<dbReference type="GO" id="GO:0016787">
    <property type="term" value="F:hydrolase activity"/>
    <property type="evidence" value="ECO:0007669"/>
    <property type="project" value="UniProtKB-KW"/>
</dbReference>
<reference evidence="2" key="1">
    <citation type="submission" date="2022-07" db="EMBL/GenBank/DDBJ databases">
        <authorList>
            <person name="Xamxidin M."/>
        </authorList>
    </citation>
    <scope>NUCLEOTIDE SEQUENCE</scope>
    <source>
        <strain evidence="2">YS8-69</strain>
    </source>
</reference>
<accession>A0ABT1XDQ9</accession>
<organism evidence="2 3">
    <name type="scientific">Limnobacter parvus</name>
    <dbReference type="NCBI Taxonomy" id="2939690"/>
    <lineage>
        <taxon>Bacteria</taxon>
        <taxon>Pseudomonadati</taxon>
        <taxon>Pseudomonadota</taxon>
        <taxon>Betaproteobacteria</taxon>
        <taxon>Burkholderiales</taxon>
        <taxon>Burkholderiaceae</taxon>
        <taxon>Limnobacter</taxon>
    </lineage>
</organism>
<dbReference type="Gene3D" id="3.40.50.1820">
    <property type="entry name" value="alpha/beta hydrolase"/>
    <property type="match status" value="1"/>
</dbReference>
<proteinExistence type="predicted"/>
<evidence type="ECO:0000313" key="2">
    <source>
        <dbReference type="EMBL" id="MCR2745421.1"/>
    </source>
</evidence>
<dbReference type="InterPro" id="IPR012908">
    <property type="entry name" value="PGAP1-ab_dom-like"/>
</dbReference>
<comment type="caution">
    <text evidence="2">The sequence shown here is derived from an EMBL/GenBank/DDBJ whole genome shotgun (WGS) entry which is preliminary data.</text>
</comment>
<dbReference type="Proteomes" id="UP001165267">
    <property type="component" value="Unassembled WGS sequence"/>
</dbReference>
<keyword evidence="3" id="KW-1185">Reference proteome</keyword>
<evidence type="ECO:0000313" key="3">
    <source>
        <dbReference type="Proteomes" id="UP001165267"/>
    </source>
</evidence>
<name>A0ABT1XDQ9_9BURK</name>
<dbReference type="PANTHER" id="PTHR37946">
    <property type="entry name" value="SLL1969 PROTEIN"/>
    <property type="match status" value="1"/>
</dbReference>
<dbReference type="Pfam" id="PF07819">
    <property type="entry name" value="PGAP1"/>
    <property type="match status" value="1"/>
</dbReference>
<evidence type="ECO:0000259" key="1">
    <source>
        <dbReference type="Pfam" id="PF07819"/>
    </source>
</evidence>
<sequence>MAAQPLVSSHPKLGMAEVARLAAREGYLFGLSFVFRQRVAQSVPEFSPNFNNRQLPIVFMVPGYMEKPGCFATLYEELLWSGVRVALYQPRYVLASVYDMADDFGQYMDEVLAQSECEGANTYLVGHSMGGLIVRKAMAHRWNTNTQVQHLFTLASPNNGTRMAHFGVGECAVDMLPNSDFLNTLNVEDDAHRCKMSSVIAIPDALILHHRYAHLEGASNHVVDKTGHMALLDEPRLIELLKRRMQGNNPHQLLGA</sequence>
<dbReference type="InterPro" id="IPR029058">
    <property type="entry name" value="AB_hydrolase_fold"/>
</dbReference>